<dbReference type="EMBL" id="QCZG01000001">
    <property type="protein sequence ID" value="PWA13344.1"/>
    <property type="molecule type" value="Genomic_DNA"/>
</dbReference>
<protein>
    <submittedName>
        <fullName evidence="1">Uncharacterized protein</fullName>
    </submittedName>
</protein>
<evidence type="ECO:0000313" key="2">
    <source>
        <dbReference type="Proteomes" id="UP000245998"/>
    </source>
</evidence>
<evidence type="ECO:0000313" key="1">
    <source>
        <dbReference type="EMBL" id="PWA13344.1"/>
    </source>
</evidence>
<dbReference type="RefSeq" id="WP_116552849.1">
    <property type="nucleotide sequence ID" value="NZ_QCZG01000001.1"/>
</dbReference>
<comment type="caution">
    <text evidence="1">The sequence shown here is derived from an EMBL/GenBank/DDBJ whole genome shotgun (WGS) entry which is preliminary data.</text>
</comment>
<dbReference type="Pfam" id="PF11079">
    <property type="entry name" value="YqhG"/>
    <property type="match status" value="1"/>
</dbReference>
<accession>A0A2U1K7X8</accession>
<dbReference type="Proteomes" id="UP000245998">
    <property type="component" value="Unassembled WGS sequence"/>
</dbReference>
<reference evidence="1 2" key="1">
    <citation type="submission" date="2018-04" db="EMBL/GenBank/DDBJ databases">
        <title>Camelliibacillus theae gen. nov., sp. nov., isolated from Pu'er tea.</title>
        <authorList>
            <person name="Niu L."/>
        </authorList>
    </citation>
    <scope>NUCLEOTIDE SEQUENCE [LARGE SCALE GENOMIC DNA]</scope>
    <source>
        <strain evidence="1 2">T8</strain>
    </source>
</reference>
<gene>
    <name evidence="1" type="ORF">DCC39_00160</name>
</gene>
<dbReference type="InterPro" id="IPR024562">
    <property type="entry name" value="YqhG"/>
</dbReference>
<dbReference type="AlphaFoldDB" id="A0A2U1K7X8"/>
<proteinExistence type="predicted"/>
<name>A0A2U1K7X8_9BACI</name>
<organism evidence="1 2">
    <name type="scientific">Pueribacillus theae</name>
    <dbReference type="NCBI Taxonomy" id="2171751"/>
    <lineage>
        <taxon>Bacteria</taxon>
        <taxon>Bacillati</taxon>
        <taxon>Bacillota</taxon>
        <taxon>Bacilli</taxon>
        <taxon>Bacillales</taxon>
        <taxon>Bacillaceae</taxon>
        <taxon>Pueribacillus</taxon>
    </lineage>
</organism>
<sequence>MQQHDIHQFLVRYFKENDCEVAENENSLVIKLTEKMDKLLMNRPFYWHYIEKIGGVPEPMTLTLVTKKNEKTSGEFVHLGSPRLHQIFQAAKKTSQFIRMYENAEGENSAYLSLIPWLNINVKISYVCDRKKDSLLSLGLHLITGQLKENFFNQLQEKSLTPTLPDYSFPLTPLIKPKSGMNRVKKAIYAYIENGDDEWAENAKARWKEDLALLEQFYEDKEKSEAYHNEKEALQIQYEPKIKVEVINGGIYYLSQ</sequence>
<dbReference type="OrthoDB" id="2433584at2"/>
<keyword evidence="2" id="KW-1185">Reference proteome</keyword>